<keyword evidence="2" id="KW-1185">Reference proteome</keyword>
<sequence length="78" mass="8644">MSNEAQSGVLPIDPCRGRLHSKTVPEVIGWADEAHDAELYHQFLQTAQRCSCTPPSLLPSDKPFNGIRGLHIDHEVKP</sequence>
<dbReference type="EMBL" id="OW240917">
    <property type="protein sequence ID" value="CAH2299914.1"/>
    <property type="molecule type" value="Genomic_DNA"/>
</dbReference>
<proteinExistence type="predicted"/>
<protein>
    <submittedName>
        <fullName evidence="1">Uncharacterized protein</fullName>
    </submittedName>
</protein>
<organism evidence="1 2">
    <name type="scientific">Pelobates cultripes</name>
    <name type="common">Western spadefoot toad</name>
    <dbReference type="NCBI Taxonomy" id="61616"/>
    <lineage>
        <taxon>Eukaryota</taxon>
        <taxon>Metazoa</taxon>
        <taxon>Chordata</taxon>
        <taxon>Craniata</taxon>
        <taxon>Vertebrata</taxon>
        <taxon>Euteleostomi</taxon>
        <taxon>Amphibia</taxon>
        <taxon>Batrachia</taxon>
        <taxon>Anura</taxon>
        <taxon>Pelobatoidea</taxon>
        <taxon>Pelobatidae</taxon>
        <taxon>Pelobates</taxon>
    </lineage>
</organism>
<name>A0AAD1SF91_PELCU</name>
<feature type="non-terminal residue" evidence="1">
    <location>
        <position position="78"/>
    </location>
</feature>
<evidence type="ECO:0000313" key="1">
    <source>
        <dbReference type="EMBL" id="CAH2299914.1"/>
    </source>
</evidence>
<evidence type="ECO:0000313" key="2">
    <source>
        <dbReference type="Proteomes" id="UP001295444"/>
    </source>
</evidence>
<gene>
    <name evidence="1" type="ORF">PECUL_23A027487</name>
</gene>
<dbReference type="Proteomes" id="UP001295444">
    <property type="component" value="Chromosome 06"/>
</dbReference>
<reference evidence="1" key="1">
    <citation type="submission" date="2022-03" db="EMBL/GenBank/DDBJ databases">
        <authorList>
            <person name="Alioto T."/>
            <person name="Alioto T."/>
            <person name="Gomez Garrido J."/>
        </authorList>
    </citation>
    <scope>NUCLEOTIDE SEQUENCE</scope>
</reference>
<accession>A0AAD1SF91</accession>
<dbReference type="AlphaFoldDB" id="A0AAD1SF91"/>